<proteinExistence type="predicted"/>
<organism evidence="2 3">
    <name type="scientific">Fistulifera solaris</name>
    <name type="common">Oleaginous diatom</name>
    <dbReference type="NCBI Taxonomy" id="1519565"/>
    <lineage>
        <taxon>Eukaryota</taxon>
        <taxon>Sar</taxon>
        <taxon>Stramenopiles</taxon>
        <taxon>Ochrophyta</taxon>
        <taxon>Bacillariophyta</taxon>
        <taxon>Bacillariophyceae</taxon>
        <taxon>Bacillariophycidae</taxon>
        <taxon>Naviculales</taxon>
        <taxon>Naviculaceae</taxon>
        <taxon>Fistulifera</taxon>
    </lineage>
</organism>
<feature type="region of interest" description="Disordered" evidence="1">
    <location>
        <begin position="17"/>
        <end position="100"/>
    </location>
</feature>
<dbReference type="InParanoid" id="A0A1Z5J5V7"/>
<feature type="region of interest" description="Disordered" evidence="1">
    <location>
        <begin position="198"/>
        <end position="217"/>
    </location>
</feature>
<evidence type="ECO:0000313" key="2">
    <source>
        <dbReference type="EMBL" id="GAX09218.1"/>
    </source>
</evidence>
<dbReference type="AlphaFoldDB" id="A0A1Z5J5V7"/>
<keyword evidence="3" id="KW-1185">Reference proteome</keyword>
<comment type="caution">
    <text evidence="2">The sequence shown here is derived from an EMBL/GenBank/DDBJ whole genome shotgun (WGS) entry which is preliminary data.</text>
</comment>
<feature type="compositionally biased region" description="Acidic residues" evidence="1">
    <location>
        <begin position="17"/>
        <end position="33"/>
    </location>
</feature>
<gene>
    <name evidence="2" type="ORF">FisN_17Lu319</name>
</gene>
<protein>
    <submittedName>
        <fullName evidence="2">Uncharacterized protein</fullName>
    </submittedName>
</protein>
<evidence type="ECO:0000256" key="1">
    <source>
        <dbReference type="SAM" id="MobiDB-lite"/>
    </source>
</evidence>
<evidence type="ECO:0000313" key="3">
    <source>
        <dbReference type="Proteomes" id="UP000198406"/>
    </source>
</evidence>
<reference evidence="2 3" key="1">
    <citation type="journal article" date="2015" name="Plant Cell">
        <title>Oil accumulation by the oleaginous diatom Fistulifera solaris as revealed by the genome and transcriptome.</title>
        <authorList>
            <person name="Tanaka T."/>
            <person name="Maeda Y."/>
            <person name="Veluchamy A."/>
            <person name="Tanaka M."/>
            <person name="Abida H."/>
            <person name="Marechal E."/>
            <person name="Bowler C."/>
            <person name="Muto M."/>
            <person name="Sunaga Y."/>
            <person name="Tanaka M."/>
            <person name="Yoshino T."/>
            <person name="Taniguchi T."/>
            <person name="Fukuda Y."/>
            <person name="Nemoto M."/>
            <person name="Matsumoto M."/>
            <person name="Wong P.S."/>
            <person name="Aburatani S."/>
            <person name="Fujibuchi W."/>
        </authorList>
    </citation>
    <scope>NUCLEOTIDE SEQUENCE [LARGE SCALE GENOMIC DNA]</scope>
    <source>
        <strain evidence="2 3">JPCC DA0580</strain>
    </source>
</reference>
<dbReference type="Proteomes" id="UP000198406">
    <property type="component" value="Unassembled WGS sequence"/>
</dbReference>
<feature type="compositionally biased region" description="Polar residues" evidence="1">
    <location>
        <begin position="198"/>
        <end position="213"/>
    </location>
</feature>
<sequence>MTEDTVPVRNYREDVAEINDDVAVDENDEEDSVSEASTMSSVTDTSFKHHIKKRLDEDEADTASPPKEIFVSVTQSPDKTEAIRSQIPLPRPASLGTSRLRQLSAPRTLTNKDSQLPLIQETPSIRSFGYSEAGSSIAALQLLGNRPKYTPRQMSHATVLSVGSFVGQSSCYDPSVITAPETTCGSSDLSMRRSLPSLNSGSLADNSLTPTTKHQGRRISSMARKVMQKELKQMINRVATPLRRFAKSEDSTELQRANGFLT</sequence>
<dbReference type="EMBL" id="BDSP01000003">
    <property type="protein sequence ID" value="GAX09218.1"/>
    <property type="molecule type" value="Genomic_DNA"/>
</dbReference>
<name>A0A1Z5J5V7_FISSO</name>
<accession>A0A1Z5J5V7</accession>